<sequence>MLTDLKVSTQARGVHPMHRRRKTHQRRTWRTLACALCVGLLVFCQPFVLLPFWGKGAEPQGPASPAASSSSPFFLGGNKTAHAMATATRVKISTDDEFDREALHLVKMNLQQQEEMPPEAGKHVSCGRVLRCALLSSLTLKACLTIFRDVYDEVAEQEGDAPVTLLFLSSAKCREETTTNIKARDFLEGSNRSIMNRLSGQISRMRKKAEASGLRFPSSHALYAGVLKADAGRGENTSSNFPSGLDRIFGSVFSDVQVLSVRYLPQSSLVSSSAVEESVAAVVSAATTTYVLMSPSSSPLRALTPAEALRKAATKQGCAFIHLRSDAVYEWHDGSPLGALVVRIRCPKRLFTGEGQTLRDFSSGYRVDTKEGVAPPLLCEHLPQRIRLSHAIKYGSRTAIFHGQWREQNVIVKLFHPYQYFSFRGFRDFVNERARRSPLIHYPAFSCYSIKYDGIFQIQSALSGYLTLHSILSSWGSRKRVSLRQRLEIAVQIVCIFAFMHAGHPDGFFLYDDNHPGQYLLKKDGNDFYTVRLIDIDTFQKGTAVPRASPRYPYSNVSSHCRCFYCHGRSNCMFFNTYEAYEACGQVLSREAWGTEMPLVARPGRLCDGSSDMWFEAQLLFFLFDGTVAWRGLKHDELLHQIKSGRVPPLTNSLGEAQHSEAMRQLLSRMFLLRPTETSVLLELRKLCTAVGGCSRLAECPATVPLSAGSRYSSPLNLHLSR</sequence>
<dbReference type="PROSITE" id="PS50011">
    <property type="entry name" value="PROTEIN_KINASE_DOM"/>
    <property type="match status" value="1"/>
</dbReference>
<keyword evidence="4" id="KW-1185">Reference proteome</keyword>
<evidence type="ECO:0000256" key="1">
    <source>
        <dbReference type="SAM" id="Phobius"/>
    </source>
</evidence>
<dbReference type="InterPro" id="IPR000719">
    <property type="entry name" value="Prot_kinase_dom"/>
</dbReference>
<gene>
    <name evidence="3" type="ORF">TRSC58_04390</name>
</gene>
<organism evidence="3 4">
    <name type="scientific">Trypanosoma rangeli SC58</name>
    <dbReference type="NCBI Taxonomy" id="429131"/>
    <lineage>
        <taxon>Eukaryota</taxon>
        <taxon>Discoba</taxon>
        <taxon>Euglenozoa</taxon>
        <taxon>Kinetoplastea</taxon>
        <taxon>Metakinetoplastina</taxon>
        <taxon>Trypanosomatida</taxon>
        <taxon>Trypanosomatidae</taxon>
        <taxon>Trypanosoma</taxon>
        <taxon>Herpetosoma</taxon>
    </lineage>
</organism>
<dbReference type="AlphaFoldDB" id="A0A061J1A1"/>
<dbReference type="VEuPathDB" id="TriTrypDB:TRSC58_04390"/>
<keyword evidence="1" id="KW-0812">Transmembrane</keyword>
<feature type="domain" description="Protein kinase" evidence="2">
    <location>
        <begin position="386"/>
        <end position="691"/>
    </location>
</feature>
<dbReference type="Gene3D" id="1.10.510.10">
    <property type="entry name" value="Transferase(Phosphotransferase) domain 1"/>
    <property type="match status" value="1"/>
</dbReference>
<reference evidence="3 4" key="1">
    <citation type="submission" date="2013-07" db="EMBL/GenBank/DDBJ databases">
        <authorList>
            <person name="Stoco P.H."/>
            <person name="Wagner G."/>
            <person name="Gerber A."/>
            <person name="Zaha A."/>
            <person name="Thompson C."/>
            <person name="Bartholomeu D.C."/>
            <person name="Luckemeyer D.D."/>
            <person name="Bahia D."/>
            <person name="Loreto E."/>
            <person name="Prestes E.B."/>
            <person name="Lima F.M."/>
            <person name="Rodrigues-Luiz G."/>
            <person name="Vallejo G.A."/>
            <person name="Filho J.F."/>
            <person name="Monteiro K.M."/>
            <person name="Tyler K.M."/>
            <person name="de Almeida L.G."/>
            <person name="Ortiz M.F."/>
            <person name="Siervo M.A."/>
            <person name="de Moraes M.H."/>
            <person name="Cunha O.L."/>
            <person name="Mendonca-Neto R."/>
            <person name="Silva R."/>
            <person name="Teixeira S.M."/>
            <person name="Murta S.M."/>
            <person name="Sincero T.C."/>
            <person name="Mendes T.A."/>
            <person name="Urmenyi T.P."/>
            <person name="Silva V.G."/>
            <person name="da Rocha W.D."/>
            <person name="Andersson B."/>
            <person name="Romanha A.J."/>
            <person name="Steindel M."/>
            <person name="de Vasconcelos A.T."/>
            <person name="Grisard E.C."/>
        </authorList>
    </citation>
    <scope>NUCLEOTIDE SEQUENCE [LARGE SCALE GENOMIC DNA]</scope>
    <source>
        <strain evidence="3 4">SC58</strain>
    </source>
</reference>
<dbReference type="InterPro" id="IPR011009">
    <property type="entry name" value="Kinase-like_dom_sf"/>
</dbReference>
<name>A0A061J1A1_TRYRA</name>
<accession>A0A061J1A1</accession>
<dbReference type="GO" id="GO:0004672">
    <property type="term" value="F:protein kinase activity"/>
    <property type="evidence" value="ECO:0007669"/>
    <property type="project" value="InterPro"/>
</dbReference>
<dbReference type="Proteomes" id="UP000031737">
    <property type="component" value="Unassembled WGS sequence"/>
</dbReference>
<dbReference type="OrthoDB" id="250650at2759"/>
<evidence type="ECO:0000259" key="2">
    <source>
        <dbReference type="PROSITE" id="PS50011"/>
    </source>
</evidence>
<comment type="caution">
    <text evidence="3">The sequence shown here is derived from an EMBL/GenBank/DDBJ whole genome shotgun (WGS) entry which is preliminary data.</text>
</comment>
<keyword evidence="1" id="KW-0472">Membrane</keyword>
<dbReference type="EMBL" id="AUPL01004390">
    <property type="protein sequence ID" value="ESL07916.1"/>
    <property type="molecule type" value="Genomic_DNA"/>
</dbReference>
<dbReference type="SUPFAM" id="SSF56112">
    <property type="entry name" value="Protein kinase-like (PK-like)"/>
    <property type="match status" value="1"/>
</dbReference>
<dbReference type="GO" id="GO:0005524">
    <property type="term" value="F:ATP binding"/>
    <property type="evidence" value="ECO:0007669"/>
    <property type="project" value="InterPro"/>
</dbReference>
<protein>
    <recommendedName>
        <fullName evidence="2">Protein kinase domain-containing protein</fullName>
    </recommendedName>
</protein>
<proteinExistence type="predicted"/>
<evidence type="ECO:0000313" key="4">
    <source>
        <dbReference type="Proteomes" id="UP000031737"/>
    </source>
</evidence>
<evidence type="ECO:0000313" key="3">
    <source>
        <dbReference type="EMBL" id="ESL07916.1"/>
    </source>
</evidence>
<feature type="transmembrane region" description="Helical" evidence="1">
    <location>
        <begin position="29"/>
        <end position="53"/>
    </location>
</feature>
<keyword evidence="1" id="KW-1133">Transmembrane helix</keyword>